<dbReference type="InParanoid" id="A0A200Q263"/>
<comment type="caution">
    <text evidence="3">The sequence shown here is derived from an EMBL/GenBank/DDBJ whole genome shotgun (WGS) entry which is preliminary data.</text>
</comment>
<dbReference type="OMA" id="YCEQENS"/>
<evidence type="ECO:0000259" key="2">
    <source>
        <dbReference type="Pfam" id="PF23324"/>
    </source>
</evidence>
<feature type="compositionally biased region" description="Low complexity" evidence="1">
    <location>
        <begin position="59"/>
        <end position="82"/>
    </location>
</feature>
<dbReference type="PANTHER" id="PTHR34272:SF1">
    <property type="entry name" value="EXPRESSED PROTEIN"/>
    <property type="match status" value="1"/>
</dbReference>
<feature type="compositionally biased region" description="Polar residues" evidence="1">
    <location>
        <begin position="11"/>
        <end position="32"/>
    </location>
</feature>
<proteinExistence type="predicted"/>
<dbReference type="EMBL" id="MVGT01003299">
    <property type="protein sequence ID" value="OVA04525.1"/>
    <property type="molecule type" value="Genomic_DNA"/>
</dbReference>
<keyword evidence="4" id="KW-1185">Reference proteome</keyword>
<feature type="domain" description="DUF7086" evidence="2">
    <location>
        <begin position="121"/>
        <end position="253"/>
    </location>
</feature>
<dbReference type="AlphaFoldDB" id="A0A200Q263"/>
<protein>
    <recommendedName>
        <fullName evidence="2">DUF7086 domain-containing protein</fullName>
    </recommendedName>
</protein>
<dbReference type="PANTHER" id="PTHR34272">
    <property type="entry name" value="EXPRESSED PROTEIN"/>
    <property type="match status" value="1"/>
</dbReference>
<feature type="region of interest" description="Disordered" evidence="1">
    <location>
        <begin position="1"/>
        <end position="107"/>
    </location>
</feature>
<dbReference type="OrthoDB" id="1900495at2759"/>
<dbReference type="InterPro" id="IPR055513">
    <property type="entry name" value="DUF7086"/>
</dbReference>
<organism evidence="3 4">
    <name type="scientific">Macleaya cordata</name>
    <name type="common">Five-seeded plume-poppy</name>
    <name type="synonym">Bocconia cordata</name>
    <dbReference type="NCBI Taxonomy" id="56857"/>
    <lineage>
        <taxon>Eukaryota</taxon>
        <taxon>Viridiplantae</taxon>
        <taxon>Streptophyta</taxon>
        <taxon>Embryophyta</taxon>
        <taxon>Tracheophyta</taxon>
        <taxon>Spermatophyta</taxon>
        <taxon>Magnoliopsida</taxon>
        <taxon>Ranunculales</taxon>
        <taxon>Papaveraceae</taxon>
        <taxon>Papaveroideae</taxon>
        <taxon>Macleaya</taxon>
    </lineage>
</organism>
<evidence type="ECO:0000313" key="4">
    <source>
        <dbReference type="Proteomes" id="UP000195402"/>
    </source>
</evidence>
<sequence>MDENRRIYHHGSSSTSNEDLLTLSLFTPSATRSPPPPHPEQPPVVAVLVYQQQKEEEQQQQPVVDPHPVYQQQEQQQEEQQQPVVGSRRPRRRLNREKKTDDIPQPYPWATNRRATIYGFDYLVSKGITTISGDVQCKKCRSCFKIEFDLRMRFVAIVEFIVKEMGKLHNRAHARWSNPEFPTCSSCLQTNCLKPVLNQKKKAINWLFLFLGEMLGCCSLAQLKYFCKYTDNHRTGAKDRLLYFTYLGICKQLDPALSPLIDRF</sequence>
<feature type="compositionally biased region" description="Pro residues" evidence="1">
    <location>
        <begin position="33"/>
        <end position="42"/>
    </location>
</feature>
<evidence type="ECO:0000256" key="1">
    <source>
        <dbReference type="SAM" id="MobiDB-lite"/>
    </source>
</evidence>
<evidence type="ECO:0000313" key="3">
    <source>
        <dbReference type="EMBL" id="OVA04525.1"/>
    </source>
</evidence>
<dbReference type="STRING" id="56857.A0A200Q263"/>
<reference evidence="3 4" key="1">
    <citation type="journal article" date="2017" name="Mol. Plant">
        <title>The Genome of Medicinal Plant Macleaya cordata Provides New Insights into Benzylisoquinoline Alkaloids Metabolism.</title>
        <authorList>
            <person name="Liu X."/>
            <person name="Liu Y."/>
            <person name="Huang P."/>
            <person name="Ma Y."/>
            <person name="Qing Z."/>
            <person name="Tang Q."/>
            <person name="Cao H."/>
            <person name="Cheng P."/>
            <person name="Zheng Y."/>
            <person name="Yuan Z."/>
            <person name="Zhou Y."/>
            <person name="Liu J."/>
            <person name="Tang Z."/>
            <person name="Zhuo Y."/>
            <person name="Zhang Y."/>
            <person name="Yu L."/>
            <person name="Huang J."/>
            <person name="Yang P."/>
            <person name="Peng Q."/>
            <person name="Zhang J."/>
            <person name="Jiang W."/>
            <person name="Zhang Z."/>
            <person name="Lin K."/>
            <person name="Ro D.K."/>
            <person name="Chen X."/>
            <person name="Xiong X."/>
            <person name="Shang Y."/>
            <person name="Huang S."/>
            <person name="Zeng J."/>
        </authorList>
    </citation>
    <scope>NUCLEOTIDE SEQUENCE [LARGE SCALE GENOMIC DNA]</scope>
    <source>
        <strain evidence="4">cv. BLH2017</strain>
        <tissue evidence="3">Root</tissue>
    </source>
</reference>
<accession>A0A200Q263</accession>
<dbReference type="Pfam" id="PF23324">
    <property type="entry name" value="DUF7086"/>
    <property type="match status" value="1"/>
</dbReference>
<dbReference type="Proteomes" id="UP000195402">
    <property type="component" value="Unassembled WGS sequence"/>
</dbReference>
<gene>
    <name evidence="3" type="ORF">BVC80_1715g43</name>
</gene>
<name>A0A200Q263_MACCD</name>